<feature type="region of interest" description="Disordered" evidence="1">
    <location>
        <begin position="314"/>
        <end position="334"/>
    </location>
</feature>
<sequence>MEVEQTIKYKRLSRDPTMDDNECETGGDPHINPAFAGDESVQDELEVLSARQSGSDSPERGDNQSTPSRLDHAKPGADTRSDENQTTGVNLELSEVSNRNNQEIPTAQVAGRETSTNHKAHSSHDQSPPINQLETSNSTDASLDNLTDPRVDFKPALKHGLKTHTSELKDENDLHHQQGDLSKNVELLPVATPNQTQTDSQSLRQLSSKQEAEEKSKPSAESGGVQENAELTPLAPGQRRWRAYRSVMNRQTKSLSAAAEKLHAGVGARFHSMRMARQSSAPPRKLLAQLSFSDSDATSIFDYGALEGGDSIPKKPLKNITEETDPFGKKEEPKLPPAAIKGFVGLMEQLLNRGKIREVALLNTTGGPPVATRPVSWNLPSIVATGLARAVKETTQPLVRLMIHGDVYVCLKHGPDRMVGHSDDNDVLVAQKTNHYIVLGFSEEDTPGSCLQEVLELVEILTEKGW</sequence>
<dbReference type="InterPro" id="IPR048278">
    <property type="entry name" value="PFN"/>
</dbReference>
<proteinExistence type="predicted"/>
<feature type="region of interest" description="Disordered" evidence="1">
    <location>
        <begin position="1"/>
        <end position="237"/>
    </location>
</feature>
<dbReference type="SUPFAM" id="SSF55770">
    <property type="entry name" value="Profilin (actin-binding protein)"/>
    <property type="match status" value="1"/>
</dbReference>
<dbReference type="GO" id="GO:0003779">
    <property type="term" value="F:actin binding"/>
    <property type="evidence" value="ECO:0007669"/>
    <property type="project" value="InterPro"/>
</dbReference>
<name>A0AAV4HRR0_9GAST</name>
<reference evidence="2 3" key="1">
    <citation type="journal article" date="2021" name="Elife">
        <title>Chloroplast acquisition without the gene transfer in kleptoplastic sea slugs, Plakobranchus ocellatus.</title>
        <authorList>
            <person name="Maeda T."/>
            <person name="Takahashi S."/>
            <person name="Yoshida T."/>
            <person name="Shimamura S."/>
            <person name="Takaki Y."/>
            <person name="Nagai Y."/>
            <person name="Toyoda A."/>
            <person name="Suzuki Y."/>
            <person name="Arimoto A."/>
            <person name="Ishii H."/>
            <person name="Satoh N."/>
            <person name="Nishiyama T."/>
            <person name="Hasebe M."/>
            <person name="Maruyama T."/>
            <person name="Minagawa J."/>
            <person name="Obokata J."/>
            <person name="Shigenobu S."/>
        </authorList>
    </citation>
    <scope>NUCLEOTIDE SEQUENCE [LARGE SCALE GENOMIC DNA]</scope>
</reference>
<organism evidence="2 3">
    <name type="scientific">Elysia marginata</name>
    <dbReference type="NCBI Taxonomy" id="1093978"/>
    <lineage>
        <taxon>Eukaryota</taxon>
        <taxon>Metazoa</taxon>
        <taxon>Spiralia</taxon>
        <taxon>Lophotrochozoa</taxon>
        <taxon>Mollusca</taxon>
        <taxon>Gastropoda</taxon>
        <taxon>Heterobranchia</taxon>
        <taxon>Euthyneura</taxon>
        <taxon>Panpulmonata</taxon>
        <taxon>Sacoglossa</taxon>
        <taxon>Placobranchoidea</taxon>
        <taxon>Plakobranchidae</taxon>
        <taxon>Elysia</taxon>
    </lineage>
</organism>
<dbReference type="Pfam" id="PF00235">
    <property type="entry name" value="Profilin"/>
    <property type="match status" value="1"/>
</dbReference>
<feature type="compositionally biased region" description="Polar residues" evidence="1">
    <location>
        <begin position="84"/>
        <end position="105"/>
    </location>
</feature>
<dbReference type="InterPro" id="IPR036140">
    <property type="entry name" value="PFN_sf"/>
</dbReference>
<keyword evidence="3" id="KW-1185">Reference proteome</keyword>
<evidence type="ECO:0000313" key="2">
    <source>
        <dbReference type="EMBL" id="GFS00869.1"/>
    </source>
</evidence>
<protein>
    <submittedName>
        <fullName evidence="2">Uncharacterized protein</fullName>
    </submittedName>
</protein>
<gene>
    <name evidence="2" type="ORF">ElyMa_006409400</name>
</gene>
<feature type="compositionally biased region" description="Basic and acidic residues" evidence="1">
    <location>
        <begin position="69"/>
        <end position="83"/>
    </location>
</feature>
<dbReference type="Gene3D" id="3.30.450.30">
    <property type="entry name" value="Dynein light chain 2a, cytoplasmic"/>
    <property type="match status" value="1"/>
</dbReference>
<dbReference type="EMBL" id="BMAT01012866">
    <property type="protein sequence ID" value="GFS00869.1"/>
    <property type="molecule type" value="Genomic_DNA"/>
</dbReference>
<feature type="compositionally biased region" description="Polar residues" evidence="1">
    <location>
        <begin position="192"/>
        <end position="206"/>
    </location>
</feature>
<dbReference type="Proteomes" id="UP000762676">
    <property type="component" value="Unassembled WGS sequence"/>
</dbReference>
<dbReference type="AlphaFoldDB" id="A0AAV4HRR0"/>
<feature type="compositionally biased region" description="Polar residues" evidence="1">
    <location>
        <begin position="125"/>
        <end position="145"/>
    </location>
</feature>
<comment type="caution">
    <text evidence="2">The sequence shown here is derived from an EMBL/GenBank/DDBJ whole genome shotgun (WGS) entry which is preliminary data.</text>
</comment>
<evidence type="ECO:0000256" key="1">
    <source>
        <dbReference type="SAM" id="MobiDB-lite"/>
    </source>
</evidence>
<evidence type="ECO:0000313" key="3">
    <source>
        <dbReference type="Proteomes" id="UP000762676"/>
    </source>
</evidence>
<feature type="compositionally biased region" description="Basic and acidic residues" evidence="1">
    <location>
        <begin position="164"/>
        <end position="178"/>
    </location>
</feature>
<accession>A0AAV4HRR0</accession>